<dbReference type="InterPro" id="IPR044746">
    <property type="entry name" value="ABCC_6TM_D1"/>
</dbReference>
<evidence type="ECO:0000256" key="1">
    <source>
        <dbReference type="ARBA" id="ARBA00004141"/>
    </source>
</evidence>
<dbReference type="Gene3D" id="1.20.1560.10">
    <property type="entry name" value="ABC transporter type 1, transmembrane domain"/>
    <property type="match status" value="1"/>
</dbReference>
<dbReference type="InterPro" id="IPR027417">
    <property type="entry name" value="P-loop_NTPase"/>
</dbReference>
<keyword evidence="3 9" id="KW-0812">Transmembrane</keyword>
<feature type="transmembrane region" description="Helical" evidence="9">
    <location>
        <begin position="77"/>
        <end position="100"/>
    </location>
</feature>
<evidence type="ECO:0000256" key="8">
    <source>
        <dbReference type="SAM" id="MobiDB-lite"/>
    </source>
</evidence>
<dbReference type="InterPro" id="IPR036640">
    <property type="entry name" value="ABC1_TM_sf"/>
</dbReference>
<dbReference type="PROSITE" id="PS50893">
    <property type="entry name" value="ABC_TRANSPORTER_2"/>
    <property type="match status" value="1"/>
</dbReference>
<keyword evidence="2" id="KW-0813">Transport</keyword>
<keyword evidence="4" id="KW-0547">Nucleotide-binding</keyword>
<feature type="transmembrane region" description="Helical" evidence="9">
    <location>
        <begin position="219"/>
        <end position="236"/>
    </location>
</feature>
<dbReference type="Gene3D" id="3.40.50.300">
    <property type="entry name" value="P-loop containing nucleotide triphosphate hydrolases"/>
    <property type="match status" value="1"/>
</dbReference>
<feature type="compositionally biased region" description="Basic and acidic residues" evidence="8">
    <location>
        <begin position="1091"/>
        <end position="1105"/>
    </location>
</feature>
<evidence type="ECO:0000256" key="4">
    <source>
        <dbReference type="ARBA" id="ARBA00022741"/>
    </source>
</evidence>
<feature type="region of interest" description="Disordered" evidence="8">
    <location>
        <begin position="705"/>
        <end position="761"/>
    </location>
</feature>
<evidence type="ECO:0000256" key="3">
    <source>
        <dbReference type="ARBA" id="ARBA00022692"/>
    </source>
</evidence>
<comment type="subcellular location">
    <subcellularLocation>
        <location evidence="1">Membrane</location>
        <topology evidence="1">Multi-pass membrane protein</topology>
    </subcellularLocation>
</comment>
<accession>A0ABQ9XSM3</accession>
<feature type="compositionally biased region" description="Low complexity" evidence="8">
    <location>
        <begin position="475"/>
        <end position="498"/>
    </location>
</feature>
<keyword evidence="5" id="KW-0067">ATP-binding</keyword>
<evidence type="ECO:0000256" key="5">
    <source>
        <dbReference type="ARBA" id="ARBA00022840"/>
    </source>
</evidence>
<organism evidence="12 13">
    <name type="scientific">Blattamonas nauphoetae</name>
    <dbReference type="NCBI Taxonomy" id="2049346"/>
    <lineage>
        <taxon>Eukaryota</taxon>
        <taxon>Metamonada</taxon>
        <taxon>Preaxostyla</taxon>
        <taxon>Oxymonadida</taxon>
        <taxon>Blattamonas</taxon>
    </lineage>
</organism>
<feature type="region of interest" description="Disordered" evidence="8">
    <location>
        <begin position="410"/>
        <end position="435"/>
    </location>
</feature>
<keyword evidence="7 9" id="KW-0472">Membrane</keyword>
<feature type="region of interest" description="Disordered" evidence="8">
    <location>
        <begin position="1091"/>
        <end position="1115"/>
    </location>
</feature>
<evidence type="ECO:0000313" key="13">
    <source>
        <dbReference type="Proteomes" id="UP001281761"/>
    </source>
</evidence>
<feature type="compositionally biased region" description="Basic and acidic residues" evidence="8">
    <location>
        <begin position="1023"/>
        <end position="1033"/>
    </location>
</feature>
<evidence type="ECO:0000313" key="12">
    <source>
        <dbReference type="EMBL" id="KAK2953831.1"/>
    </source>
</evidence>
<feature type="transmembrane region" description="Helical" evidence="9">
    <location>
        <begin position="112"/>
        <end position="132"/>
    </location>
</feature>
<protein>
    <submittedName>
        <fullName evidence="12">Multidrug resistance-associated protein</fullName>
    </submittedName>
</protein>
<feature type="compositionally biased region" description="Polar residues" evidence="8">
    <location>
        <begin position="457"/>
        <end position="474"/>
    </location>
</feature>
<dbReference type="PROSITE" id="PS50929">
    <property type="entry name" value="ABC_TM1F"/>
    <property type="match status" value="1"/>
</dbReference>
<dbReference type="PANTHER" id="PTHR24223">
    <property type="entry name" value="ATP-BINDING CASSETTE SUB-FAMILY C"/>
    <property type="match status" value="1"/>
</dbReference>
<evidence type="ECO:0000256" key="2">
    <source>
        <dbReference type="ARBA" id="ARBA00022448"/>
    </source>
</evidence>
<evidence type="ECO:0000256" key="7">
    <source>
        <dbReference type="ARBA" id="ARBA00023136"/>
    </source>
</evidence>
<proteinExistence type="predicted"/>
<dbReference type="InterPro" id="IPR003439">
    <property type="entry name" value="ABC_transporter-like_ATP-bd"/>
</dbReference>
<comment type="caution">
    <text evidence="12">The sequence shown here is derived from an EMBL/GenBank/DDBJ whole genome shotgun (WGS) entry which is preliminary data.</text>
</comment>
<dbReference type="SUPFAM" id="SSF90123">
    <property type="entry name" value="ABC transporter transmembrane region"/>
    <property type="match status" value="1"/>
</dbReference>
<name>A0ABQ9XSM3_9EUKA</name>
<dbReference type="CDD" id="cd18579">
    <property type="entry name" value="ABC_6TM_ABCC_D1"/>
    <property type="match status" value="1"/>
</dbReference>
<keyword evidence="13" id="KW-1185">Reference proteome</keyword>
<feature type="domain" description="ABC transporter" evidence="10">
    <location>
        <begin position="483"/>
        <end position="708"/>
    </location>
</feature>
<dbReference type="InterPro" id="IPR003593">
    <property type="entry name" value="AAA+_ATPase"/>
</dbReference>
<evidence type="ECO:0000256" key="9">
    <source>
        <dbReference type="SAM" id="Phobius"/>
    </source>
</evidence>
<dbReference type="Proteomes" id="UP001281761">
    <property type="component" value="Unassembled WGS sequence"/>
</dbReference>
<dbReference type="EMBL" id="JARBJD010000086">
    <property type="protein sequence ID" value="KAK2953831.1"/>
    <property type="molecule type" value="Genomic_DNA"/>
</dbReference>
<dbReference type="InterPro" id="IPR011527">
    <property type="entry name" value="ABC1_TM_dom"/>
</dbReference>
<gene>
    <name evidence="12" type="ORF">BLNAU_11234</name>
</gene>
<keyword evidence="6 9" id="KW-1133">Transmembrane helix</keyword>
<evidence type="ECO:0000259" key="11">
    <source>
        <dbReference type="PROSITE" id="PS50929"/>
    </source>
</evidence>
<dbReference type="SUPFAM" id="SSF52540">
    <property type="entry name" value="P-loop containing nucleoside triphosphate hydrolases"/>
    <property type="match status" value="1"/>
</dbReference>
<sequence length="1115" mass="120759">MHQANPGVFSYPFFSYMRQVEKNPGLIDYTKDKCAASNQRAEMEKWISRFWKIWNKELSKEEPSILRAFVKLRGIPFLLVYLIRLFSIIVTYAITFSMKWLLAWAADPSSRWVAGLGYGGLYAGCYVVKAFLTSRYNYHLYHQGHVFQHTLTRIVGEHLHRMLPQARLQFGSGTLTNLATTDNVQFDIIVREINQIVDLPVQLVLSTVLLVGLLDASSLWGICVLVVLAPLSFLFSRSSAKLKRVVRAETDCRVQKTSESIHGIRVIKMNGWEEPMKEAICRVREREMGFIGQMENRKNISDLLSNSAQILSSLLVVILQYGGKGELSASTLFPALSALGSLKTPIMALPRSLGKMLSEEYPEYKRETGRSGETILHIRSTVWKSKGRRGRKQAEWTLDDAEEEMEFATTNSSIVNSTQSHLGNDGSTDPQTDHPAVELHNATFIRPFSTIPAFSSPKPTANQKYRNADSSQTEPLLAAPSSSPSPSLTPHHSPSDPSRAVLSSLSLSFPRGSHVVVFGPVGCGKSSLLSALLGELDCSEGAGVVRGSVAFLPQTPWLLNATVEENIVFGSDFDAERYRRVVEKCCLEADLEMLPVGDQTEIGERGMTLSGGQRVRVALARACYSQADVVLLDDPFASVDGNVEERLVRECVGELLVGRTVICTTHHTGLVGDFDWGVELGSDGQIVRQGRPESFTDLAATFGKRRDEEKEENEQHSPQTNTHTQTQHTPSVFTPTPLPTSSTTRHAPNGSPSLSPSTEYRLTTTDEVSGKGLSGRVFKFSFSSAPTLLLVLAVVVNVLAELCYMCEPYALSWLSFRCVSGDADPVAAVRVPPLGDGSDGVDPSRAAHPLSVHLSAVLGASDVLRCDADRPSACAVQQRFGDGGHDSAECDGVPSGDGVLDCVVAGWDSGGVPADCDCAGSCSGVAVEDEQDDDRADSAFASQYSGMSTIHAFGKDGMFSERSMEVLDKKAFGNFLVNSGNRRFELKLELETALIVTSLCVCSEAVGVADRVDVEPTAAQDVPGERDDERGEAGRAVSNRARTASLRVLVADDAESGLAECGRGGVQKRGRAISTRPASVAVVAVAEDCGREQGGRGGADGKWEVDADSIAASAG</sequence>
<evidence type="ECO:0000259" key="10">
    <source>
        <dbReference type="PROSITE" id="PS50893"/>
    </source>
</evidence>
<reference evidence="12 13" key="1">
    <citation type="journal article" date="2022" name="bioRxiv">
        <title>Genomics of Preaxostyla Flagellates Illuminates Evolutionary Transitions and the Path Towards Mitochondrial Loss.</title>
        <authorList>
            <person name="Novak L.V.F."/>
            <person name="Treitli S.C."/>
            <person name="Pyrih J."/>
            <person name="Halakuc P."/>
            <person name="Pipaliya S.V."/>
            <person name="Vacek V."/>
            <person name="Brzon O."/>
            <person name="Soukal P."/>
            <person name="Eme L."/>
            <person name="Dacks J.B."/>
            <person name="Karnkowska A."/>
            <person name="Elias M."/>
            <person name="Hampl V."/>
        </authorList>
    </citation>
    <scope>NUCLEOTIDE SEQUENCE [LARGE SCALE GENOMIC DNA]</scope>
    <source>
        <strain evidence="12">NAU3</strain>
        <tissue evidence="12">Gut</tissue>
    </source>
</reference>
<feature type="compositionally biased region" description="Polar residues" evidence="8">
    <location>
        <begin position="410"/>
        <end position="430"/>
    </location>
</feature>
<feature type="compositionally biased region" description="Polar residues" evidence="8">
    <location>
        <begin position="750"/>
        <end position="761"/>
    </location>
</feature>
<feature type="region of interest" description="Disordered" evidence="8">
    <location>
        <begin position="450"/>
        <end position="499"/>
    </location>
</feature>
<dbReference type="Pfam" id="PF00664">
    <property type="entry name" value="ABC_membrane"/>
    <property type="match status" value="1"/>
</dbReference>
<dbReference type="SMART" id="SM00382">
    <property type="entry name" value="AAA"/>
    <property type="match status" value="1"/>
</dbReference>
<dbReference type="CDD" id="cd03250">
    <property type="entry name" value="ABCC_MRP_domain1"/>
    <property type="match status" value="1"/>
</dbReference>
<feature type="region of interest" description="Disordered" evidence="8">
    <location>
        <begin position="1017"/>
        <end position="1037"/>
    </location>
</feature>
<dbReference type="Pfam" id="PF00005">
    <property type="entry name" value="ABC_tran"/>
    <property type="match status" value="1"/>
</dbReference>
<evidence type="ECO:0000256" key="6">
    <source>
        <dbReference type="ARBA" id="ARBA00022989"/>
    </source>
</evidence>
<dbReference type="InterPro" id="IPR050173">
    <property type="entry name" value="ABC_transporter_C-like"/>
</dbReference>
<feature type="domain" description="ABC transmembrane type-1" evidence="11">
    <location>
        <begin position="85"/>
        <end position="358"/>
    </location>
</feature>
<feature type="compositionally biased region" description="Low complexity" evidence="8">
    <location>
        <begin position="716"/>
        <end position="744"/>
    </location>
</feature>